<name>A0AC35G7S6_9BILA</name>
<dbReference type="Proteomes" id="UP000887580">
    <property type="component" value="Unplaced"/>
</dbReference>
<accession>A0AC35G7S6</accession>
<protein>
    <submittedName>
        <fullName evidence="2">Uncharacterized protein</fullName>
    </submittedName>
</protein>
<evidence type="ECO:0000313" key="1">
    <source>
        <dbReference type="Proteomes" id="UP000887580"/>
    </source>
</evidence>
<evidence type="ECO:0000313" key="2">
    <source>
        <dbReference type="WBParaSite" id="PS1159_v2.g2528.t1"/>
    </source>
</evidence>
<reference evidence="2" key="1">
    <citation type="submission" date="2022-11" db="UniProtKB">
        <authorList>
            <consortium name="WormBaseParasite"/>
        </authorList>
    </citation>
    <scope>IDENTIFICATION</scope>
</reference>
<dbReference type="WBParaSite" id="PS1159_v2.g2528.t1">
    <property type="protein sequence ID" value="PS1159_v2.g2528.t1"/>
    <property type="gene ID" value="PS1159_v2.g2528"/>
</dbReference>
<sequence>MVLIRRPGPGRPTFSASFSIPVQHAKIPAVTSLLEIHQQKLQWIRQAQGDNRRLIENLQNINRELNADALQLKLCIIYNSKLQE</sequence>
<organism evidence="1 2">
    <name type="scientific">Panagrolaimus sp. PS1159</name>
    <dbReference type="NCBI Taxonomy" id="55785"/>
    <lineage>
        <taxon>Eukaryota</taxon>
        <taxon>Metazoa</taxon>
        <taxon>Ecdysozoa</taxon>
        <taxon>Nematoda</taxon>
        <taxon>Chromadorea</taxon>
        <taxon>Rhabditida</taxon>
        <taxon>Tylenchina</taxon>
        <taxon>Panagrolaimomorpha</taxon>
        <taxon>Panagrolaimoidea</taxon>
        <taxon>Panagrolaimidae</taxon>
        <taxon>Panagrolaimus</taxon>
    </lineage>
</organism>
<proteinExistence type="predicted"/>